<dbReference type="EMBL" id="JBFXLU010000252">
    <property type="protein sequence ID" value="KAL2833080.1"/>
    <property type="molecule type" value="Genomic_DNA"/>
</dbReference>
<sequence length="99" mass="11305">MADFSTFHILPCYLDVIKRCVECTFATSDPVPDWNDVVFRKSVCELDLKPLWENCPVELRGEYTICDECVQSGFAGIYEKSGYPASVDLSHWRKPLVPL</sequence>
<reference evidence="1 2" key="1">
    <citation type="submission" date="2024-07" db="EMBL/GenBank/DDBJ databases">
        <title>Section-level genome sequencing and comparative genomics of Aspergillus sections Usti and Cavernicolus.</title>
        <authorList>
            <consortium name="Lawrence Berkeley National Laboratory"/>
            <person name="Nybo J.L."/>
            <person name="Vesth T.C."/>
            <person name="Theobald S."/>
            <person name="Frisvad J.C."/>
            <person name="Larsen T.O."/>
            <person name="Kjaerboelling I."/>
            <person name="Rothschild-Mancinelli K."/>
            <person name="Lyhne E.K."/>
            <person name="Kogle M.E."/>
            <person name="Barry K."/>
            <person name="Clum A."/>
            <person name="Na H."/>
            <person name="Ledsgaard L."/>
            <person name="Lin J."/>
            <person name="Lipzen A."/>
            <person name="Kuo A."/>
            <person name="Riley R."/>
            <person name="Mondo S."/>
            <person name="Labutti K."/>
            <person name="Haridas S."/>
            <person name="Pangalinan J."/>
            <person name="Salamov A.A."/>
            <person name="Simmons B.A."/>
            <person name="Magnuson J.K."/>
            <person name="Chen J."/>
            <person name="Drula E."/>
            <person name="Henrissat B."/>
            <person name="Wiebenga A."/>
            <person name="Lubbers R.J."/>
            <person name="Gomes A.C."/>
            <person name="Makela M.R."/>
            <person name="Stajich J."/>
            <person name="Grigoriev I.V."/>
            <person name="Mortensen U.H."/>
            <person name="De Vries R.P."/>
            <person name="Baker S.E."/>
            <person name="Andersen M.R."/>
        </authorList>
    </citation>
    <scope>NUCLEOTIDE SEQUENCE [LARGE SCALE GENOMIC DNA]</scope>
    <source>
        <strain evidence="1 2">CBS 123904</strain>
    </source>
</reference>
<accession>A0ABR4IZ74</accession>
<name>A0ABR4IZ74_9EURO</name>
<proteinExistence type="predicted"/>
<dbReference type="Proteomes" id="UP001610446">
    <property type="component" value="Unassembled WGS sequence"/>
</dbReference>
<evidence type="ECO:0000313" key="1">
    <source>
        <dbReference type="EMBL" id="KAL2833080.1"/>
    </source>
</evidence>
<keyword evidence="2" id="KW-1185">Reference proteome</keyword>
<organism evidence="1 2">
    <name type="scientific">Aspergillus pseudoustus</name>
    <dbReference type="NCBI Taxonomy" id="1810923"/>
    <lineage>
        <taxon>Eukaryota</taxon>
        <taxon>Fungi</taxon>
        <taxon>Dikarya</taxon>
        <taxon>Ascomycota</taxon>
        <taxon>Pezizomycotina</taxon>
        <taxon>Eurotiomycetes</taxon>
        <taxon>Eurotiomycetidae</taxon>
        <taxon>Eurotiales</taxon>
        <taxon>Aspergillaceae</taxon>
        <taxon>Aspergillus</taxon>
        <taxon>Aspergillus subgen. Nidulantes</taxon>
    </lineage>
</organism>
<comment type="caution">
    <text evidence="1">The sequence shown here is derived from an EMBL/GenBank/DDBJ whole genome shotgun (WGS) entry which is preliminary data.</text>
</comment>
<protein>
    <submittedName>
        <fullName evidence="1">Uncharacterized protein</fullName>
    </submittedName>
</protein>
<evidence type="ECO:0000313" key="2">
    <source>
        <dbReference type="Proteomes" id="UP001610446"/>
    </source>
</evidence>
<gene>
    <name evidence="1" type="ORF">BJY01DRAFT_225630</name>
</gene>